<dbReference type="AlphaFoldDB" id="Q0RQ09"/>
<protein>
    <submittedName>
        <fullName evidence="1">Uncharacterized protein</fullName>
    </submittedName>
</protein>
<name>Q0RQ09_FRAAA</name>
<gene>
    <name evidence="1" type="ordered locus">FRAAL1715</name>
</gene>
<dbReference type="STRING" id="326424.FRAAL1715"/>
<accession>Q0RQ09</accession>
<dbReference type="HOGENOM" id="CLU_968919_0_0_11"/>
<dbReference type="Proteomes" id="UP000000657">
    <property type="component" value="Chromosome"/>
</dbReference>
<evidence type="ECO:0000313" key="1">
    <source>
        <dbReference type="EMBL" id="CAJ60368.1"/>
    </source>
</evidence>
<dbReference type="KEGG" id="fal:FRAAL1715"/>
<dbReference type="EMBL" id="CT573213">
    <property type="protein sequence ID" value="CAJ60368.1"/>
    <property type="molecule type" value="Genomic_DNA"/>
</dbReference>
<dbReference type="eggNOG" id="COG5606">
    <property type="taxonomic scope" value="Bacteria"/>
</dbReference>
<sequence length="287" mass="31446">MEASIEVVGRRYETSNAATVYPIALKQRRWVAKLMTGHQHPAQRRHLYLVGGQLSGLLGYLALDLGNELVARAYCNEAISLAKAAGHGDLAAWIRGTQSFIAYYGGRYREARGCDGHLNGTVALQLRANRGVPEAGNFAPIIRRATIRRCWPRGMAAQVLRPGGRLAVFWNVGQPPPGLAEAFSAVYRRVLPDASLYHRAMPGLDGHSTLLARAADGIRRSGAFGEPEQWLFDREQSYTRDEWLDQVPTFGGHSTFPPATLARPRATVSVQNGVRDSVTEVGAVSWT</sequence>
<proteinExistence type="predicted"/>
<dbReference type="eggNOG" id="COG2226">
    <property type="taxonomic scope" value="Bacteria"/>
</dbReference>
<organism evidence="1 2">
    <name type="scientific">Frankia alni (strain DSM 45986 / CECT 9034 / ACN14a)</name>
    <dbReference type="NCBI Taxonomy" id="326424"/>
    <lineage>
        <taxon>Bacteria</taxon>
        <taxon>Bacillati</taxon>
        <taxon>Actinomycetota</taxon>
        <taxon>Actinomycetes</taxon>
        <taxon>Frankiales</taxon>
        <taxon>Frankiaceae</taxon>
        <taxon>Frankia</taxon>
    </lineage>
</organism>
<reference evidence="1 2" key="1">
    <citation type="journal article" date="2007" name="Genome Res.">
        <title>Genome characteristics of facultatively symbiotic Frankia sp. strains reflect host range and host plant biogeography.</title>
        <authorList>
            <person name="Normand P."/>
            <person name="Lapierre P."/>
            <person name="Tisa L.S."/>
            <person name="Gogarten J.P."/>
            <person name="Alloisio N."/>
            <person name="Bagnarol E."/>
            <person name="Bassi C.A."/>
            <person name="Berry A.M."/>
            <person name="Bickhart D.M."/>
            <person name="Choisne N."/>
            <person name="Couloux A."/>
            <person name="Cournoyer B."/>
            <person name="Cruveiller S."/>
            <person name="Daubin V."/>
            <person name="Demange N."/>
            <person name="Francino M.P."/>
            <person name="Goltsman E."/>
            <person name="Huang Y."/>
            <person name="Kopp O.R."/>
            <person name="Labarre L."/>
            <person name="Lapidus A."/>
            <person name="Lavire C."/>
            <person name="Marechal J."/>
            <person name="Martinez M."/>
            <person name="Mastronunzio J.E."/>
            <person name="Mullin B.C."/>
            <person name="Niemann J."/>
            <person name="Pujic P."/>
            <person name="Rawnsley T."/>
            <person name="Rouy Z."/>
            <person name="Schenowitz C."/>
            <person name="Sellstedt A."/>
            <person name="Tavares F."/>
            <person name="Tomkins J.P."/>
            <person name="Vallenet D."/>
            <person name="Valverde C."/>
            <person name="Wall L.G."/>
            <person name="Wang Y."/>
            <person name="Medigue C."/>
            <person name="Benson D.R."/>
        </authorList>
    </citation>
    <scope>NUCLEOTIDE SEQUENCE [LARGE SCALE GENOMIC DNA]</scope>
    <source>
        <strain evidence="2">DSM 45986 / CECT 9034 / ACN14a</strain>
    </source>
</reference>
<evidence type="ECO:0000313" key="2">
    <source>
        <dbReference type="Proteomes" id="UP000000657"/>
    </source>
</evidence>
<keyword evidence="2" id="KW-1185">Reference proteome</keyword>